<comment type="caution">
    <text evidence="1">The sequence shown here is derived from an EMBL/GenBank/DDBJ whole genome shotgun (WGS) entry which is preliminary data.</text>
</comment>
<organism evidence="1 2">
    <name type="scientific">Dactylonectria macrodidyma</name>
    <dbReference type="NCBI Taxonomy" id="307937"/>
    <lineage>
        <taxon>Eukaryota</taxon>
        <taxon>Fungi</taxon>
        <taxon>Dikarya</taxon>
        <taxon>Ascomycota</taxon>
        <taxon>Pezizomycotina</taxon>
        <taxon>Sordariomycetes</taxon>
        <taxon>Hypocreomycetidae</taxon>
        <taxon>Hypocreales</taxon>
        <taxon>Nectriaceae</taxon>
        <taxon>Dactylonectria</taxon>
    </lineage>
</organism>
<dbReference type="EMBL" id="JAGMUV010000018">
    <property type="protein sequence ID" value="KAH7129187.1"/>
    <property type="molecule type" value="Genomic_DNA"/>
</dbReference>
<sequence>MKNLMIDGLDDTSFIVDIAENHDLIINTRFGFHPDAAEAFMRGLACRTPDHTMPWFVYLSGPCPQRTTEIAVLTAGEETGVLTISVNSLCIFGTVMGLFSREGFIIPEFLRYVHVKDLADLFVSLALAVITREDHGTPKNKEICQVALQEIADKIMNDFIGMAERSWAGHKRFETTMAREVFGWNPTRPDEFWKQNLMADMNALKSGNGGSVLELCFCVLCQLATQRQLHGTTNLSYRNSF</sequence>
<gene>
    <name evidence="1" type="ORF">EDB81DRAFT_846110</name>
</gene>
<name>A0A9P9E1S9_9HYPO</name>
<evidence type="ECO:0000313" key="2">
    <source>
        <dbReference type="Proteomes" id="UP000738349"/>
    </source>
</evidence>
<evidence type="ECO:0000313" key="1">
    <source>
        <dbReference type="EMBL" id="KAH7129187.1"/>
    </source>
</evidence>
<dbReference type="OrthoDB" id="10262413at2759"/>
<dbReference type="SUPFAM" id="SSF51735">
    <property type="entry name" value="NAD(P)-binding Rossmann-fold domains"/>
    <property type="match status" value="1"/>
</dbReference>
<accession>A0A9P9E1S9</accession>
<protein>
    <submittedName>
        <fullName evidence="1">Uncharacterized protein</fullName>
    </submittedName>
</protein>
<dbReference type="InterPro" id="IPR036291">
    <property type="entry name" value="NAD(P)-bd_dom_sf"/>
</dbReference>
<dbReference type="Proteomes" id="UP000738349">
    <property type="component" value="Unassembled WGS sequence"/>
</dbReference>
<reference evidence="1" key="1">
    <citation type="journal article" date="2021" name="Nat. Commun.">
        <title>Genetic determinants of endophytism in the Arabidopsis root mycobiome.</title>
        <authorList>
            <person name="Mesny F."/>
            <person name="Miyauchi S."/>
            <person name="Thiergart T."/>
            <person name="Pickel B."/>
            <person name="Atanasova L."/>
            <person name="Karlsson M."/>
            <person name="Huettel B."/>
            <person name="Barry K.W."/>
            <person name="Haridas S."/>
            <person name="Chen C."/>
            <person name="Bauer D."/>
            <person name="Andreopoulos W."/>
            <person name="Pangilinan J."/>
            <person name="LaButti K."/>
            <person name="Riley R."/>
            <person name="Lipzen A."/>
            <person name="Clum A."/>
            <person name="Drula E."/>
            <person name="Henrissat B."/>
            <person name="Kohler A."/>
            <person name="Grigoriev I.V."/>
            <person name="Martin F.M."/>
            <person name="Hacquard S."/>
        </authorList>
    </citation>
    <scope>NUCLEOTIDE SEQUENCE</scope>
    <source>
        <strain evidence="1">MPI-CAGE-AT-0147</strain>
    </source>
</reference>
<keyword evidence="2" id="KW-1185">Reference proteome</keyword>
<dbReference type="AlphaFoldDB" id="A0A9P9E1S9"/>
<proteinExistence type="predicted"/>